<dbReference type="eggNOG" id="ENOG502S3I7">
    <property type="taxonomic scope" value="Eukaryota"/>
</dbReference>
<comment type="caution">
    <text evidence="4">The sequence shown here is derived from an EMBL/GenBank/DDBJ whole genome shotgun (WGS) entry which is preliminary data.</text>
</comment>
<dbReference type="EMBL" id="AGBW02014096">
    <property type="protein sequence ID" value="OWR42266.1"/>
    <property type="molecule type" value="Genomic_DNA"/>
</dbReference>
<gene>
    <name evidence="4" type="ORF">KGM_201644</name>
</gene>
<dbReference type="GO" id="GO:0031012">
    <property type="term" value="C:extracellular matrix"/>
    <property type="evidence" value="ECO:0007669"/>
    <property type="project" value="TreeGrafter"/>
</dbReference>
<feature type="region of interest" description="Disordered" evidence="3">
    <location>
        <begin position="232"/>
        <end position="261"/>
    </location>
</feature>
<feature type="compositionally biased region" description="Low complexity" evidence="3">
    <location>
        <begin position="164"/>
        <end position="176"/>
    </location>
</feature>
<name>A0A212ELA1_DANPL</name>
<evidence type="ECO:0000256" key="2">
    <source>
        <dbReference type="ARBA" id="ARBA00022729"/>
    </source>
</evidence>
<feature type="region of interest" description="Disordered" evidence="3">
    <location>
        <begin position="288"/>
        <end position="356"/>
    </location>
</feature>
<feature type="compositionally biased region" description="Polar residues" evidence="3">
    <location>
        <begin position="102"/>
        <end position="119"/>
    </location>
</feature>
<feature type="region of interest" description="Disordered" evidence="3">
    <location>
        <begin position="102"/>
        <end position="179"/>
    </location>
</feature>
<accession>A0A212ELA1</accession>
<evidence type="ECO:0000313" key="5">
    <source>
        <dbReference type="Proteomes" id="UP000007151"/>
    </source>
</evidence>
<feature type="compositionally biased region" description="Polar residues" evidence="3">
    <location>
        <begin position="232"/>
        <end position="250"/>
    </location>
</feature>
<evidence type="ECO:0000256" key="3">
    <source>
        <dbReference type="SAM" id="MobiDB-lite"/>
    </source>
</evidence>
<keyword evidence="5" id="KW-1185">Reference proteome</keyword>
<proteinExistence type="predicted"/>
<dbReference type="KEGG" id="dpl:KGM_201644"/>
<dbReference type="Pfam" id="PF00379">
    <property type="entry name" value="Chitin_bind_4"/>
    <property type="match status" value="2"/>
</dbReference>
<feature type="compositionally biased region" description="Polar residues" evidence="3">
    <location>
        <begin position="395"/>
        <end position="407"/>
    </location>
</feature>
<protein>
    <submittedName>
        <fullName evidence="4">Cuticle protein</fullName>
    </submittedName>
</protein>
<organism evidence="4 5">
    <name type="scientific">Danaus plexippus plexippus</name>
    <dbReference type="NCBI Taxonomy" id="278856"/>
    <lineage>
        <taxon>Eukaryota</taxon>
        <taxon>Metazoa</taxon>
        <taxon>Ecdysozoa</taxon>
        <taxon>Arthropoda</taxon>
        <taxon>Hexapoda</taxon>
        <taxon>Insecta</taxon>
        <taxon>Pterygota</taxon>
        <taxon>Neoptera</taxon>
        <taxon>Endopterygota</taxon>
        <taxon>Lepidoptera</taxon>
        <taxon>Glossata</taxon>
        <taxon>Ditrysia</taxon>
        <taxon>Papilionoidea</taxon>
        <taxon>Nymphalidae</taxon>
        <taxon>Danainae</taxon>
        <taxon>Danaini</taxon>
        <taxon>Danaina</taxon>
        <taxon>Danaus</taxon>
        <taxon>Danaus</taxon>
    </lineage>
</organism>
<dbReference type="InterPro" id="IPR000618">
    <property type="entry name" value="Insect_cuticle"/>
</dbReference>
<evidence type="ECO:0000256" key="1">
    <source>
        <dbReference type="ARBA" id="ARBA00022460"/>
    </source>
</evidence>
<feature type="compositionally biased region" description="Basic and acidic residues" evidence="3">
    <location>
        <begin position="661"/>
        <end position="680"/>
    </location>
</feature>
<dbReference type="GO" id="GO:0005615">
    <property type="term" value="C:extracellular space"/>
    <property type="evidence" value="ECO:0007669"/>
    <property type="project" value="TreeGrafter"/>
</dbReference>
<feature type="region of interest" description="Disordered" evidence="3">
    <location>
        <begin position="379"/>
        <end position="407"/>
    </location>
</feature>
<feature type="compositionally biased region" description="Polar residues" evidence="3">
    <location>
        <begin position="288"/>
        <end position="306"/>
    </location>
</feature>
<feature type="region of interest" description="Disordered" evidence="3">
    <location>
        <begin position="551"/>
        <end position="589"/>
    </location>
</feature>
<sequence>MLELWKNVKERVSVSLKWKRSGRYLTEEQVNLDLTNSTDSNIMKVFVFMSLLSFTLAEPPVGDGYPSSRSAHHHGHGHQGSLTQEYGLPEFGARNQQEYAVTAARSQPSQTYGTPTRSPISREYGTPNLRSGLSQEYGPPSFRSAPSLQYGVPHSRGLSPQYGPPTSHSSPSSQDSYKQDVVIQSARLSQDFAPQVKSASLPSFNASADFSSDSYSVPPQGSYDYNQLEQRTPSQDYGVPSQRSNEQSPANKYGPPGLRSAQSFGQIRKQASSAGLNAKTSSVTRSFQSSFGSKNSASPTSGTPRSLSAVYGAPSSRNFNSYSQSPKTVSQTYLPSSRTVSQSYGVPSERGVSTEYGVPENDFNLKNSAEIPQYDLARSPSSLYGAPEARMPSEQYGTPQQYSSQDSQGYNYDRNALDELLNQEPANYDFGYKVNDLESGSDFGHSETRQENRAEGSYFVVLPDGTKQDCFYPNIVQAKPDEAILPRAFSVPTQTQTVFVLFLVGAAAFVSAESPISKSYLPPPPPSDVITFSRAASSGQDFRRIQELGDMSSGLTHGDNNFERISSRGQGVGDDATGRGPSQEPADPAKYMFGYSVNELEGADFGHREESFEERSQGQYRVMLPVGRGQAVDDGAEGRGFQPQVAYRSSGASAGGSGYDSSHKEYNQGGREGRGGRSGY</sequence>
<feature type="region of interest" description="Disordered" evidence="3">
    <location>
        <begin position="631"/>
        <end position="680"/>
    </location>
</feature>
<evidence type="ECO:0000313" key="4">
    <source>
        <dbReference type="EMBL" id="OWR42266.1"/>
    </source>
</evidence>
<dbReference type="Proteomes" id="UP000007151">
    <property type="component" value="Unassembled WGS sequence"/>
</dbReference>
<dbReference type="InterPro" id="IPR051217">
    <property type="entry name" value="Insect_Cuticle_Struc_Prot"/>
</dbReference>
<dbReference type="PANTHER" id="PTHR12236:SF79">
    <property type="entry name" value="CUTICULAR PROTEIN 50CB-RELATED"/>
    <property type="match status" value="1"/>
</dbReference>
<feature type="compositionally biased region" description="Polar residues" evidence="3">
    <location>
        <begin position="315"/>
        <end position="345"/>
    </location>
</feature>
<dbReference type="PANTHER" id="PTHR12236">
    <property type="entry name" value="STRUCTURAL CONTITUENT OF CUTICLE"/>
    <property type="match status" value="1"/>
</dbReference>
<reference evidence="4 5" key="1">
    <citation type="journal article" date="2011" name="Cell">
        <title>The monarch butterfly genome yields insights into long-distance migration.</title>
        <authorList>
            <person name="Zhan S."/>
            <person name="Merlin C."/>
            <person name="Boore J.L."/>
            <person name="Reppert S.M."/>
        </authorList>
    </citation>
    <scope>NUCLEOTIDE SEQUENCE [LARGE SCALE GENOMIC DNA]</scope>
    <source>
        <strain evidence="4">F-2</strain>
    </source>
</reference>
<dbReference type="GO" id="GO:0042302">
    <property type="term" value="F:structural constituent of cuticle"/>
    <property type="evidence" value="ECO:0007669"/>
    <property type="project" value="UniProtKB-KW"/>
</dbReference>
<dbReference type="InParanoid" id="A0A212ELA1"/>
<keyword evidence="2" id="KW-0732">Signal</keyword>
<dbReference type="AlphaFoldDB" id="A0A212ELA1"/>
<feature type="region of interest" description="Disordered" evidence="3">
    <location>
        <begin position="63"/>
        <end position="84"/>
    </location>
</feature>
<keyword evidence="1" id="KW-0193">Cuticle</keyword>